<comment type="caution">
    <text evidence="1">The sequence shown here is derived from an EMBL/GenBank/DDBJ whole genome shotgun (WGS) entry which is preliminary data.</text>
</comment>
<proteinExistence type="predicted"/>
<evidence type="ECO:0000313" key="2">
    <source>
        <dbReference type="Proteomes" id="UP000194008"/>
    </source>
</evidence>
<evidence type="ECO:0000313" key="1">
    <source>
        <dbReference type="EMBL" id="ORO75849.1"/>
    </source>
</evidence>
<dbReference type="AlphaFoldDB" id="A0A1X1IS84"/>
<gene>
    <name evidence="1" type="ORF">B7709_07890</name>
</gene>
<dbReference type="EMBL" id="NCUW01000030">
    <property type="protein sequence ID" value="ORO75849.1"/>
    <property type="molecule type" value="Genomic_DNA"/>
</dbReference>
<sequence length="106" mass="12035">MDKGGKIEILEDGTWVYTNSEGITIKYIDGFPDFKEAGLVRQEVEIGEFKNYAIDFKKANMTAPLGKKLRSSTWHHHEDLKTLQEVNKSIHAEFTHRGGVSLKKGK</sequence>
<dbReference type="Proteomes" id="UP000194008">
    <property type="component" value="Unassembled WGS sequence"/>
</dbReference>
<dbReference type="RefSeq" id="WP_084972347.1">
    <property type="nucleotide sequence ID" value="NZ_NCUW01000030.1"/>
</dbReference>
<accession>A0A1X1IS84</accession>
<dbReference type="Pfam" id="PF12639">
    <property type="entry name" value="Colicin-DNase"/>
    <property type="match status" value="1"/>
</dbReference>
<organism evidence="1 2">
    <name type="scientific">Streptococcus oralis subsp. dentisani</name>
    <dbReference type="NCBI Taxonomy" id="1458253"/>
    <lineage>
        <taxon>Bacteria</taxon>
        <taxon>Bacillati</taxon>
        <taxon>Bacillota</taxon>
        <taxon>Bacilli</taxon>
        <taxon>Lactobacillales</taxon>
        <taxon>Streptococcaceae</taxon>
        <taxon>Streptococcus</taxon>
    </lineage>
</organism>
<reference evidence="1 2" key="1">
    <citation type="journal article" date="2016" name="Eur. J. Clin. Microbiol. Infect. Dis.">
        <title>Whole genome sequencing as a tool for phylogenetic analysis of clinical strains of Mitis group streptococci.</title>
        <authorList>
            <person name="Rasmussen L.H."/>
            <person name="Dargis R."/>
            <person name="Hojholt K."/>
            <person name="Christensen J.J."/>
            <person name="Skovgaard O."/>
            <person name="Justesen U.S."/>
            <person name="Rosenvinge F.S."/>
            <person name="Moser C."/>
            <person name="Lukjancenko O."/>
            <person name="Rasmussen S."/>
            <person name="Nielsen X.C."/>
        </authorList>
    </citation>
    <scope>NUCLEOTIDE SEQUENCE [LARGE SCALE GENOMIC DNA]</scope>
    <source>
        <strain evidence="1 2">Y_5914_11</strain>
    </source>
</reference>
<name>A0A1X1IS84_STROR</name>
<protein>
    <submittedName>
        <fullName evidence="1">Cytoplasmic protein</fullName>
    </submittedName>
</protein>